<protein>
    <recommendedName>
        <fullName evidence="8">CASP-like protein</fullName>
    </recommendedName>
</protein>
<dbReference type="InterPro" id="IPR006702">
    <property type="entry name" value="CASP_dom"/>
</dbReference>
<comment type="subunit">
    <text evidence="3 8">Homodimer and heterodimers.</text>
</comment>
<comment type="similarity">
    <text evidence="2 8">Belongs to the Casparian strip membrane proteins (CASP) family.</text>
</comment>
<gene>
    <name evidence="10" type="ORF">NE237_000781</name>
</gene>
<sequence length="258" mass="27425">MAPVLSKSAVGDGYDGQWQSTIIGLLSYGAGRGNLAGDAGLKKAVSLTVENALRHVVARMGPNLEGDGGKQVTEVEVITDIGLAMSTVELLSSPCRVCKLKFDGPWILALSATLTATIVMATSSQTTSIYGISFEAKYSFTPAFKFFMIANAIVSVYGFLVLFLPSESLLWRLVVALDVIITMLVTSSIAAALAIAYVGKKGNDHAGWLPICNQVPKFCDRVTGALAAVGGIDVLALGEGKKVMSCNELHHYCLRLYW</sequence>
<keyword evidence="11" id="KW-1185">Reference proteome</keyword>
<evidence type="ECO:0000256" key="6">
    <source>
        <dbReference type="ARBA" id="ARBA00022989"/>
    </source>
</evidence>
<comment type="caution">
    <text evidence="8">Lacks conserved residue(s) required for the propagation of feature annotation.</text>
</comment>
<dbReference type="Pfam" id="PF04535">
    <property type="entry name" value="CASP_dom"/>
    <property type="match status" value="1"/>
</dbReference>
<evidence type="ECO:0000259" key="9">
    <source>
        <dbReference type="Pfam" id="PF04535"/>
    </source>
</evidence>
<evidence type="ECO:0000256" key="1">
    <source>
        <dbReference type="ARBA" id="ARBA00004651"/>
    </source>
</evidence>
<dbReference type="NCBIfam" id="TIGR01569">
    <property type="entry name" value="A_tha_TIGR01569"/>
    <property type="match status" value="1"/>
</dbReference>
<evidence type="ECO:0000256" key="4">
    <source>
        <dbReference type="ARBA" id="ARBA00022475"/>
    </source>
</evidence>
<dbReference type="Proteomes" id="UP001141806">
    <property type="component" value="Unassembled WGS sequence"/>
</dbReference>
<dbReference type="GO" id="GO:0005886">
    <property type="term" value="C:plasma membrane"/>
    <property type="evidence" value="ECO:0007669"/>
    <property type="project" value="UniProtKB-SubCell"/>
</dbReference>
<keyword evidence="4 8" id="KW-1003">Cell membrane</keyword>
<dbReference type="PANTHER" id="PTHR36488">
    <property type="entry name" value="CASP-LIKE PROTEIN 1U1"/>
    <property type="match status" value="1"/>
</dbReference>
<keyword evidence="6 8" id="KW-1133">Transmembrane helix</keyword>
<feature type="transmembrane region" description="Helical" evidence="8">
    <location>
        <begin position="170"/>
        <end position="198"/>
    </location>
</feature>
<keyword evidence="7 8" id="KW-0472">Membrane</keyword>
<evidence type="ECO:0000256" key="3">
    <source>
        <dbReference type="ARBA" id="ARBA00011489"/>
    </source>
</evidence>
<name>A0A9Q0QXU0_9MAGN</name>
<feature type="transmembrane region" description="Helical" evidence="8">
    <location>
        <begin position="104"/>
        <end position="122"/>
    </location>
</feature>
<accession>A0A9Q0QXU0</accession>
<dbReference type="PANTHER" id="PTHR36488:SF8">
    <property type="entry name" value="CASP-LIKE PROTEIN 1U1"/>
    <property type="match status" value="1"/>
</dbReference>
<reference evidence="10" key="1">
    <citation type="journal article" date="2023" name="Plant J.">
        <title>The genome of the king protea, Protea cynaroides.</title>
        <authorList>
            <person name="Chang J."/>
            <person name="Duong T.A."/>
            <person name="Schoeman C."/>
            <person name="Ma X."/>
            <person name="Roodt D."/>
            <person name="Barker N."/>
            <person name="Li Z."/>
            <person name="Van de Peer Y."/>
            <person name="Mizrachi E."/>
        </authorList>
    </citation>
    <scope>NUCLEOTIDE SEQUENCE</scope>
    <source>
        <tissue evidence="10">Young leaves</tissue>
    </source>
</reference>
<comment type="caution">
    <text evidence="10">The sequence shown here is derived from an EMBL/GenBank/DDBJ whole genome shotgun (WGS) entry which is preliminary data.</text>
</comment>
<feature type="domain" description="Casparian strip membrane protein" evidence="9">
    <location>
        <begin position="108"/>
        <end position="228"/>
    </location>
</feature>
<comment type="subcellular location">
    <subcellularLocation>
        <location evidence="1 8">Cell membrane</location>
        <topology evidence="1 8">Multi-pass membrane protein</topology>
    </subcellularLocation>
</comment>
<evidence type="ECO:0000256" key="7">
    <source>
        <dbReference type="ARBA" id="ARBA00023136"/>
    </source>
</evidence>
<dbReference type="EMBL" id="JAMYWD010000003">
    <property type="protein sequence ID" value="KAJ4975675.1"/>
    <property type="molecule type" value="Genomic_DNA"/>
</dbReference>
<keyword evidence="5 8" id="KW-0812">Transmembrane</keyword>
<evidence type="ECO:0000313" key="11">
    <source>
        <dbReference type="Proteomes" id="UP001141806"/>
    </source>
</evidence>
<dbReference type="InterPro" id="IPR006459">
    <property type="entry name" value="CASP/CASPL"/>
</dbReference>
<organism evidence="10 11">
    <name type="scientific">Protea cynaroides</name>
    <dbReference type="NCBI Taxonomy" id="273540"/>
    <lineage>
        <taxon>Eukaryota</taxon>
        <taxon>Viridiplantae</taxon>
        <taxon>Streptophyta</taxon>
        <taxon>Embryophyta</taxon>
        <taxon>Tracheophyta</taxon>
        <taxon>Spermatophyta</taxon>
        <taxon>Magnoliopsida</taxon>
        <taxon>Proteales</taxon>
        <taxon>Proteaceae</taxon>
        <taxon>Protea</taxon>
    </lineage>
</organism>
<dbReference type="OrthoDB" id="1906221at2759"/>
<evidence type="ECO:0000256" key="5">
    <source>
        <dbReference type="ARBA" id="ARBA00022692"/>
    </source>
</evidence>
<evidence type="ECO:0000256" key="8">
    <source>
        <dbReference type="RuleBase" id="RU361233"/>
    </source>
</evidence>
<feature type="transmembrane region" description="Helical" evidence="8">
    <location>
        <begin position="143"/>
        <end position="164"/>
    </location>
</feature>
<proteinExistence type="inferred from homology"/>
<dbReference type="AlphaFoldDB" id="A0A9Q0QXU0"/>
<evidence type="ECO:0000313" key="10">
    <source>
        <dbReference type="EMBL" id="KAJ4975675.1"/>
    </source>
</evidence>
<dbReference type="InterPro" id="IPR044173">
    <property type="entry name" value="CASPL"/>
</dbReference>
<evidence type="ECO:0000256" key="2">
    <source>
        <dbReference type="ARBA" id="ARBA00007651"/>
    </source>
</evidence>